<dbReference type="AlphaFoldDB" id="A0AAE3YHH6"/>
<sequence length="123" mass="13458">MSALADSARSFAEELNTTLSAVFGESEPLLEMFYVEGKGRAIIQPVSDSGGIPLRVKGEHVLDLELSYELEMGRRSGFLKVMKSRFLIRAEGESSPVASFDFDEGYSEDLPSAHINLHTESTG</sequence>
<dbReference type="EMBL" id="JAVDUI010000001">
    <property type="protein sequence ID" value="MDR6892033.1"/>
    <property type="molecule type" value="Genomic_DNA"/>
</dbReference>
<dbReference type="Proteomes" id="UP001247307">
    <property type="component" value="Unassembled WGS sequence"/>
</dbReference>
<evidence type="ECO:0000313" key="1">
    <source>
        <dbReference type="EMBL" id="MDR6892033.1"/>
    </source>
</evidence>
<name>A0AAE3YHH6_9MICC</name>
<accession>A0AAE3YHH6</accession>
<evidence type="ECO:0000313" key="2">
    <source>
        <dbReference type="Proteomes" id="UP001247307"/>
    </source>
</evidence>
<dbReference type="RefSeq" id="WP_309850479.1">
    <property type="nucleotide sequence ID" value="NZ_BAAAIU010000001.1"/>
</dbReference>
<organism evidence="1 2">
    <name type="scientific">Falsarthrobacter nasiphocae</name>
    <dbReference type="NCBI Taxonomy" id="189863"/>
    <lineage>
        <taxon>Bacteria</taxon>
        <taxon>Bacillati</taxon>
        <taxon>Actinomycetota</taxon>
        <taxon>Actinomycetes</taxon>
        <taxon>Micrococcales</taxon>
        <taxon>Micrococcaceae</taxon>
        <taxon>Falsarthrobacter</taxon>
    </lineage>
</organism>
<protein>
    <submittedName>
        <fullName evidence="1">Uncharacterized protein</fullName>
    </submittedName>
</protein>
<keyword evidence="2" id="KW-1185">Reference proteome</keyword>
<gene>
    <name evidence="1" type="ORF">J2S35_000973</name>
</gene>
<comment type="caution">
    <text evidence="1">The sequence shown here is derived from an EMBL/GenBank/DDBJ whole genome shotgun (WGS) entry which is preliminary data.</text>
</comment>
<reference evidence="1" key="1">
    <citation type="submission" date="2023-07" db="EMBL/GenBank/DDBJ databases">
        <title>Sequencing the genomes of 1000 actinobacteria strains.</title>
        <authorList>
            <person name="Klenk H.-P."/>
        </authorList>
    </citation>
    <scope>NUCLEOTIDE SEQUENCE</scope>
    <source>
        <strain evidence="1">DSM 13988</strain>
    </source>
</reference>
<proteinExistence type="predicted"/>